<name>A0A2U1SWN2_9MICO</name>
<dbReference type="InterPro" id="IPR001173">
    <property type="entry name" value="Glyco_trans_2-like"/>
</dbReference>
<comment type="pathway">
    <text evidence="1">Cell wall biogenesis; cell wall polysaccharide biosynthesis.</text>
</comment>
<sequence length="350" mass="37905">MGERQESTAEAPAASVIVVNWNGQEIIRPCLDSLLDQRSERAIEVIVVDNGSTDDSREMLTREYPQVRQIALPINRGFAGGANAGIAAATGEAIVLLNNDAVADSSFVDSLVRALEANPSAGAVTGKIVLARRYRRAAPGAHSKGTLRGVDGTLWAVDDNGEQLINSTGNETTRSANGRDRDWLAPASTSRPAGTAPGFSGGAVALSREALDQVGVFDERFFMYYEDTDLSWRLRRAGWQIVYAPGAIVNHAHAASSGAESDFFLFHNERNRLVFAVKNTPWPVVFRATWRTVMSTLRCILRGDIRAFRRKARAIGSALRMLPASLSARRAIARGATVRLADLAKDLVDD</sequence>
<dbReference type="Pfam" id="PF13632">
    <property type="entry name" value="Glyco_trans_2_3"/>
    <property type="match status" value="1"/>
</dbReference>
<keyword evidence="3" id="KW-0328">Glycosyltransferase</keyword>
<gene>
    <name evidence="8" type="ORF">DF220_11650</name>
</gene>
<evidence type="ECO:0000259" key="6">
    <source>
        <dbReference type="Pfam" id="PF00535"/>
    </source>
</evidence>
<proteinExistence type="inferred from homology"/>
<dbReference type="EMBL" id="QEEX01000002">
    <property type="protein sequence ID" value="PWB96041.1"/>
    <property type="molecule type" value="Genomic_DNA"/>
</dbReference>
<keyword evidence="4 8" id="KW-0808">Transferase</keyword>
<dbReference type="RefSeq" id="WP_108998311.1">
    <property type="nucleotide sequence ID" value="NZ_QEEX01000002.1"/>
</dbReference>
<dbReference type="CDD" id="cd04186">
    <property type="entry name" value="GT_2_like_c"/>
    <property type="match status" value="1"/>
</dbReference>
<comment type="similarity">
    <text evidence="2">Belongs to the glycosyltransferase 2 family.</text>
</comment>
<dbReference type="SUPFAM" id="SSF53448">
    <property type="entry name" value="Nucleotide-diphospho-sugar transferases"/>
    <property type="match status" value="1"/>
</dbReference>
<reference evidence="9" key="1">
    <citation type="submission" date="2018-04" db="EMBL/GenBank/DDBJ databases">
        <authorList>
            <person name="Liu S."/>
            <person name="Wang Z."/>
            <person name="Li J."/>
        </authorList>
    </citation>
    <scope>NUCLEOTIDE SEQUENCE [LARGE SCALE GENOMIC DNA]</scope>
    <source>
        <strain evidence="9">S1194</strain>
    </source>
</reference>
<dbReference type="AlphaFoldDB" id="A0A2U1SWN2"/>
<dbReference type="PANTHER" id="PTHR43179:SF12">
    <property type="entry name" value="GALACTOFURANOSYLTRANSFERASE GLFT2"/>
    <property type="match status" value="1"/>
</dbReference>
<dbReference type="InterPro" id="IPR029044">
    <property type="entry name" value="Nucleotide-diphossugar_trans"/>
</dbReference>
<evidence type="ECO:0000256" key="1">
    <source>
        <dbReference type="ARBA" id="ARBA00004776"/>
    </source>
</evidence>
<evidence type="ECO:0000313" key="8">
    <source>
        <dbReference type="EMBL" id="PWB96041.1"/>
    </source>
</evidence>
<protein>
    <submittedName>
        <fullName evidence="8">Glycosyltransferase family 2 protein</fullName>
    </submittedName>
</protein>
<evidence type="ECO:0000256" key="2">
    <source>
        <dbReference type="ARBA" id="ARBA00006739"/>
    </source>
</evidence>
<feature type="domain" description="Glycosyltransferase 2-like" evidence="7">
    <location>
        <begin position="188"/>
        <end position="254"/>
    </location>
</feature>
<evidence type="ECO:0000256" key="4">
    <source>
        <dbReference type="ARBA" id="ARBA00022679"/>
    </source>
</evidence>
<dbReference type="Pfam" id="PF00535">
    <property type="entry name" value="Glycos_transf_2"/>
    <property type="match status" value="1"/>
</dbReference>
<dbReference type="GO" id="GO:0016757">
    <property type="term" value="F:glycosyltransferase activity"/>
    <property type="evidence" value="ECO:0007669"/>
    <property type="project" value="UniProtKB-KW"/>
</dbReference>
<feature type="domain" description="Glycosyltransferase 2-like" evidence="6">
    <location>
        <begin position="15"/>
        <end position="125"/>
    </location>
</feature>
<comment type="caution">
    <text evidence="8">The sequence shown here is derived from an EMBL/GenBank/DDBJ whole genome shotgun (WGS) entry which is preliminary data.</text>
</comment>
<accession>A0A2U1SWN2</accession>
<dbReference type="PANTHER" id="PTHR43179">
    <property type="entry name" value="RHAMNOSYLTRANSFERASE WBBL"/>
    <property type="match status" value="1"/>
</dbReference>
<evidence type="ECO:0000259" key="7">
    <source>
        <dbReference type="Pfam" id="PF13632"/>
    </source>
</evidence>
<dbReference type="Proteomes" id="UP000244978">
    <property type="component" value="Unassembled WGS sequence"/>
</dbReference>
<evidence type="ECO:0000256" key="5">
    <source>
        <dbReference type="SAM" id="MobiDB-lite"/>
    </source>
</evidence>
<feature type="region of interest" description="Disordered" evidence="5">
    <location>
        <begin position="165"/>
        <end position="196"/>
    </location>
</feature>
<evidence type="ECO:0000313" key="9">
    <source>
        <dbReference type="Proteomes" id="UP000244978"/>
    </source>
</evidence>
<keyword evidence="9" id="KW-1185">Reference proteome</keyword>
<feature type="compositionally biased region" description="Polar residues" evidence="5">
    <location>
        <begin position="165"/>
        <end position="176"/>
    </location>
</feature>
<evidence type="ECO:0000256" key="3">
    <source>
        <dbReference type="ARBA" id="ARBA00022676"/>
    </source>
</evidence>
<organism evidence="8 9">
    <name type="scientific">Homoserinimonas hongtaonis</name>
    <dbReference type="NCBI Taxonomy" id="2079791"/>
    <lineage>
        <taxon>Bacteria</taxon>
        <taxon>Bacillati</taxon>
        <taxon>Actinomycetota</taxon>
        <taxon>Actinomycetes</taxon>
        <taxon>Micrococcales</taxon>
        <taxon>Microbacteriaceae</taxon>
        <taxon>Homoserinimonas</taxon>
    </lineage>
</organism>
<dbReference type="Gene3D" id="3.90.550.10">
    <property type="entry name" value="Spore Coat Polysaccharide Biosynthesis Protein SpsA, Chain A"/>
    <property type="match status" value="1"/>
</dbReference>